<comment type="similarity">
    <text evidence="2 14">Belongs to the integrin beta chain family.</text>
</comment>
<keyword evidence="9" id="KW-1133">Transmembrane helix</keyword>
<dbReference type="GO" id="GO:0009986">
    <property type="term" value="C:cell surface"/>
    <property type="evidence" value="ECO:0007669"/>
    <property type="project" value="TreeGrafter"/>
</dbReference>
<evidence type="ECO:0000256" key="4">
    <source>
        <dbReference type="ARBA" id="ARBA00022536"/>
    </source>
</evidence>
<dbReference type="GO" id="GO:0007160">
    <property type="term" value="P:cell-matrix adhesion"/>
    <property type="evidence" value="ECO:0007669"/>
    <property type="project" value="TreeGrafter"/>
</dbReference>
<keyword evidence="11" id="KW-0472">Membrane</keyword>
<name>A0A8V5GU88_MELUD</name>
<evidence type="ECO:0000313" key="16">
    <source>
        <dbReference type="Proteomes" id="UP000694405"/>
    </source>
</evidence>
<protein>
    <recommendedName>
        <fullName evidence="14">Integrin beta</fullName>
    </recommendedName>
</protein>
<dbReference type="Pfam" id="PF00362">
    <property type="entry name" value="Integrin_beta"/>
    <property type="match status" value="1"/>
</dbReference>
<keyword evidence="16" id="KW-1185">Reference proteome</keyword>
<dbReference type="Ensembl" id="ENSMUNT00000035272.1">
    <property type="protein sequence ID" value="ENSMUNP00000024465.1"/>
    <property type="gene ID" value="ENSMUNG00000017886.1"/>
</dbReference>
<dbReference type="PRINTS" id="PR01186">
    <property type="entry name" value="INTEGRINB"/>
</dbReference>
<evidence type="ECO:0000313" key="15">
    <source>
        <dbReference type="Ensembl" id="ENSMUNP00000024465.1"/>
    </source>
</evidence>
<dbReference type="SUPFAM" id="SSF103575">
    <property type="entry name" value="Plexin repeat"/>
    <property type="match status" value="1"/>
</dbReference>
<keyword evidence="10 14" id="KW-0401">Integrin</keyword>
<dbReference type="InterPro" id="IPR036465">
    <property type="entry name" value="vWFA_dom_sf"/>
</dbReference>
<evidence type="ECO:0000256" key="6">
    <source>
        <dbReference type="ARBA" id="ARBA00022737"/>
    </source>
</evidence>
<keyword evidence="4" id="KW-0245">EGF-like domain</keyword>
<dbReference type="GO" id="GO:0033627">
    <property type="term" value="P:cell adhesion mediated by integrin"/>
    <property type="evidence" value="ECO:0007669"/>
    <property type="project" value="TreeGrafter"/>
</dbReference>
<evidence type="ECO:0000256" key="13">
    <source>
        <dbReference type="ARBA" id="ARBA00023180"/>
    </source>
</evidence>
<dbReference type="PANTHER" id="PTHR10082:SF36">
    <property type="entry name" value="INTEGRIN BETA-7"/>
    <property type="match status" value="1"/>
</dbReference>
<keyword evidence="5 14" id="KW-0812">Transmembrane</keyword>
<evidence type="ECO:0000256" key="14">
    <source>
        <dbReference type="RuleBase" id="RU000633"/>
    </source>
</evidence>
<dbReference type="FunFam" id="3.40.50.410:FF:000002">
    <property type="entry name" value="Integrin beta"/>
    <property type="match status" value="1"/>
</dbReference>
<evidence type="ECO:0000256" key="12">
    <source>
        <dbReference type="ARBA" id="ARBA00023157"/>
    </source>
</evidence>
<dbReference type="SMART" id="SM00187">
    <property type="entry name" value="INB"/>
    <property type="match status" value="1"/>
</dbReference>
<evidence type="ECO:0000256" key="2">
    <source>
        <dbReference type="ARBA" id="ARBA00007449"/>
    </source>
</evidence>
<dbReference type="Gene3D" id="2.60.40.1510">
    <property type="entry name" value="ntegrin, alpha v. Chain A, domain 3"/>
    <property type="match status" value="1"/>
</dbReference>
<dbReference type="GO" id="GO:0005178">
    <property type="term" value="F:integrin binding"/>
    <property type="evidence" value="ECO:0007669"/>
    <property type="project" value="TreeGrafter"/>
</dbReference>
<dbReference type="Gene3D" id="3.30.1680.10">
    <property type="entry name" value="ligand-binding face of the semaphorins, domain 2"/>
    <property type="match status" value="1"/>
</dbReference>
<dbReference type="InterPro" id="IPR015812">
    <property type="entry name" value="Integrin_bsu"/>
</dbReference>
<evidence type="ECO:0000256" key="7">
    <source>
        <dbReference type="ARBA" id="ARBA00022842"/>
    </source>
</evidence>
<dbReference type="SUPFAM" id="SSF53300">
    <property type="entry name" value="vWA-like"/>
    <property type="match status" value="1"/>
</dbReference>
<evidence type="ECO:0000256" key="10">
    <source>
        <dbReference type="ARBA" id="ARBA00023037"/>
    </source>
</evidence>
<dbReference type="GO" id="GO:0050900">
    <property type="term" value="P:leukocyte migration"/>
    <property type="evidence" value="ECO:0007669"/>
    <property type="project" value="TreeGrafter"/>
</dbReference>
<dbReference type="Proteomes" id="UP000694405">
    <property type="component" value="Chromosome 21"/>
</dbReference>
<dbReference type="GO" id="GO:0007229">
    <property type="term" value="P:integrin-mediated signaling pathway"/>
    <property type="evidence" value="ECO:0007669"/>
    <property type="project" value="UniProtKB-KW"/>
</dbReference>
<evidence type="ECO:0000256" key="9">
    <source>
        <dbReference type="ARBA" id="ARBA00022989"/>
    </source>
</evidence>
<evidence type="ECO:0000256" key="8">
    <source>
        <dbReference type="ARBA" id="ARBA00022889"/>
    </source>
</evidence>
<reference evidence="15" key="1">
    <citation type="submission" date="2020-03" db="EMBL/GenBank/DDBJ databases">
        <title>Melopsittacus undulatus (budgerigar) genome, bMelUnd1, maternal haplotype with Z.</title>
        <authorList>
            <person name="Gedman G."/>
            <person name="Mountcastle J."/>
            <person name="Haase B."/>
            <person name="Formenti G."/>
            <person name="Wright T."/>
            <person name="Apodaca J."/>
            <person name="Pelan S."/>
            <person name="Chow W."/>
            <person name="Rhie A."/>
            <person name="Howe K."/>
            <person name="Fedrigo O."/>
            <person name="Jarvis E.D."/>
        </authorList>
    </citation>
    <scope>NUCLEOTIDE SEQUENCE [LARGE SCALE GENOMIC DNA]</scope>
</reference>
<organism evidence="15 16">
    <name type="scientific">Melopsittacus undulatus</name>
    <name type="common">Budgerigar</name>
    <name type="synonym">Psittacus undulatus</name>
    <dbReference type="NCBI Taxonomy" id="13146"/>
    <lineage>
        <taxon>Eukaryota</taxon>
        <taxon>Metazoa</taxon>
        <taxon>Chordata</taxon>
        <taxon>Craniata</taxon>
        <taxon>Vertebrata</taxon>
        <taxon>Euteleostomi</taxon>
        <taxon>Archelosauria</taxon>
        <taxon>Archosauria</taxon>
        <taxon>Dinosauria</taxon>
        <taxon>Saurischia</taxon>
        <taxon>Theropoda</taxon>
        <taxon>Coelurosauria</taxon>
        <taxon>Aves</taxon>
        <taxon>Neognathae</taxon>
        <taxon>Neoaves</taxon>
        <taxon>Telluraves</taxon>
        <taxon>Australaves</taxon>
        <taxon>Psittaciformes</taxon>
        <taxon>Psittaculidae</taxon>
        <taxon>Melopsittacus</taxon>
    </lineage>
</organism>
<keyword evidence="3" id="KW-1003">Cell membrane</keyword>
<dbReference type="Gene3D" id="3.40.50.410">
    <property type="entry name" value="von Willebrand factor, type A domain"/>
    <property type="match status" value="1"/>
</dbReference>
<evidence type="ECO:0000256" key="5">
    <source>
        <dbReference type="ARBA" id="ARBA00022692"/>
    </source>
</evidence>
<evidence type="ECO:0000256" key="1">
    <source>
        <dbReference type="ARBA" id="ARBA00004251"/>
    </source>
</evidence>
<keyword evidence="8 14" id="KW-0130">Cell adhesion</keyword>
<keyword evidence="13" id="KW-0325">Glycoprotein</keyword>
<keyword evidence="6" id="KW-0677">Repeat</keyword>
<evidence type="ECO:0000256" key="3">
    <source>
        <dbReference type="ARBA" id="ARBA00022475"/>
    </source>
</evidence>
<dbReference type="AlphaFoldDB" id="A0A8V5GU88"/>
<dbReference type="PANTHER" id="PTHR10082">
    <property type="entry name" value="INTEGRIN BETA SUBUNIT"/>
    <property type="match status" value="1"/>
</dbReference>
<sequence>LLASCEECVRMHPHCAWCEQRGWMERWRRELADGWIQSSQRWWDTRDTGAWPGCSLFPLSSLFLPPGEEQSFQVRFRRPEGHPVDLYYLMDLSYSMRDDLETIRGLGSDLMDTLRNFSSSVRIGLGSFVEKPVLPFSSVGPRSWPCPRGGDQCEATAAFRHELALSGRAGAFTERMGGLHSTANLDAPESGFDAVLQAAVCGDRLGWGSATRVLLFCSDDAWHSAGDGKLGGITHPSDTRCHLDASGHYTDYPSVGLLAQVLEAADIQLIFAVTRPVVPLYEELSRQLPRAVVRELRGDSSNVLRLLADAYEALASTVELKHSPLPPNISLSFESHCGGAPGPPRPHGGLCTGVRVKQEVGHGGGGGDGQGYGVGMGPYRGVIGWGAPCHHVPPMGDGVGGGHSPYVGWE</sequence>
<dbReference type="InterPro" id="IPR002369">
    <property type="entry name" value="Integrin_bsu_VWA"/>
</dbReference>
<dbReference type="GO" id="GO:0098609">
    <property type="term" value="P:cell-cell adhesion"/>
    <property type="evidence" value="ECO:0007669"/>
    <property type="project" value="TreeGrafter"/>
</dbReference>
<comment type="subcellular location">
    <subcellularLocation>
        <location evidence="1 14">Cell membrane</location>
        <topology evidence="1 14">Single-pass type I membrane protein</topology>
    </subcellularLocation>
</comment>
<keyword evidence="12" id="KW-1015">Disulfide bond</keyword>
<dbReference type="GO" id="GO:0005925">
    <property type="term" value="C:focal adhesion"/>
    <property type="evidence" value="ECO:0007669"/>
    <property type="project" value="TreeGrafter"/>
</dbReference>
<accession>A0A8V5GU88</accession>
<reference evidence="15" key="2">
    <citation type="submission" date="2025-08" db="UniProtKB">
        <authorList>
            <consortium name="Ensembl"/>
        </authorList>
    </citation>
    <scope>IDENTIFICATION</scope>
</reference>
<evidence type="ECO:0000256" key="11">
    <source>
        <dbReference type="ARBA" id="ARBA00023136"/>
    </source>
</evidence>
<keyword evidence="7" id="KW-0460">Magnesium</keyword>
<proteinExistence type="inferred from homology"/>
<dbReference type="GO" id="GO:0008305">
    <property type="term" value="C:integrin complex"/>
    <property type="evidence" value="ECO:0007669"/>
    <property type="project" value="TreeGrafter"/>
</dbReference>
<reference evidence="15" key="3">
    <citation type="submission" date="2025-09" db="UniProtKB">
        <authorList>
            <consortium name="Ensembl"/>
        </authorList>
    </citation>
    <scope>IDENTIFICATION</scope>
</reference>